<keyword evidence="8" id="KW-1185">Reference proteome</keyword>
<evidence type="ECO:0000256" key="1">
    <source>
        <dbReference type="ARBA" id="ARBA00008779"/>
    </source>
</evidence>
<evidence type="ECO:0000256" key="4">
    <source>
        <dbReference type="ARBA" id="ARBA00022837"/>
    </source>
</evidence>
<evidence type="ECO:0000256" key="5">
    <source>
        <dbReference type="SAM" id="MobiDB-lite"/>
    </source>
</evidence>
<dbReference type="PROSITE" id="PS51257">
    <property type="entry name" value="PROKAR_LIPOPROTEIN"/>
    <property type="match status" value="1"/>
</dbReference>
<keyword evidence="2" id="KW-0479">Metal-binding</keyword>
<dbReference type="InterPro" id="IPR017850">
    <property type="entry name" value="Alkaline_phosphatase_core_sf"/>
</dbReference>
<evidence type="ECO:0000313" key="8">
    <source>
        <dbReference type="Proteomes" id="UP000346198"/>
    </source>
</evidence>
<dbReference type="PROSITE" id="PS00523">
    <property type="entry name" value="SULFATASE_1"/>
    <property type="match status" value="1"/>
</dbReference>
<dbReference type="SUPFAM" id="SSF53649">
    <property type="entry name" value="Alkaline phosphatase-like"/>
    <property type="match status" value="1"/>
</dbReference>
<dbReference type="AlphaFoldDB" id="A0A6C2UIH0"/>
<dbReference type="Gene3D" id="3.40.720.10">
    <property type="entry name" value="Alkaline Phosphatase, subunit A"/>
    <property type="match status" value="2"/>
</dbReference>
<organism evidence="7 8">
    <name type="scientific">Pontiella sulfatireligans</name>
    <dbReference type="NCBI Taxonomy" id="2750658"/>
    <lineage>
        <taxon>Bacteria</taxon>
        <taxon>Pseudomonadati</taxon>
        <taxon>Kiritimatiellota</taxon>
        <taxon>Kiritimatiellia</taxon>
        <taxon>Kiritimatiellales</taxon>
        <taxon>Pontiellaceae</taxon>
        <taxon>Pontiella</taxon>
    </lineage>
</organism>
<evidence type="ECO:0000256" key="2">
    <source>
        <dbReference type="ARBA" id="ARBA00022723"/>
    </source>
</evidence>
<feature type="domain" description="Sulfatase N-terminal" evidence="6">
    <location>
        <begin position="28"/>
        <end position="369"/>
    </location>
</feature>
<name>A0A6C2UIH0_9BACT</name>
<protein>
    <submittedName>
        <fullName evidence="7">Arylsulfatase</fullName>
    </submittedName>
</protein>
<evidence type="ECO:0000256" key="3">
    <source>
        <dbReference type="ARBA" id="ARBA00022801"/>
    </source>
</evidence>
<dbReference type="InterPro" id="IPR000917">
    <property type="entry name" value="Sulfatase_N"/>
</dbReference>
<dbReference type="GO" id="GO:0004065">
    <property type="term" value="F:arylsulfatase activity"/>
    <property type="evidence" value="ECO:0007669"/>
    <property type="project" value="TreeGrafter"/>
</dbReference>
<feature type="compositionally biased region" description="Basic and acidic residues" evidence="5">
    <location>
        <begin position="482"/>
        <end position="507"/>
    </location>
</feature>
<feature type="region of interest" description="Disordered" evidence="5">
    <location>
        <begin position="451"/>
        <end position="507"/>
    </location>
</feature>
<reference evidence="7 8" key="1">
    <citation type="submission" date="2019-04" db="EMBL/GenBank/DDBJ databases">
        <authorList>
            <person name="Van Vliet M D."/>
        </authorList>
    </citation>
    <scope>NUCLEOTIDE SEQUENCE [LARGE SCALE GENOMIC DNA]</scope>
    <source>
        <strain evidence="7 8">F21</strain>
    </source>
</reference>
<accession>A0A6C2UIH0</accession>
<dbReference type="GO" id="GO:0046872">
    <property type="term" value="F:metal ion binding"/>
    <property type="evidence" value="ECO:0007669"/>
    <property type="project" value="UniProtKB-KW"/>
</dbReference>
<dbReference type="InterPro" id="IPR024607">
    <property type="entry name" value="Sulfatase_CS"/>
</dbReference>
<sequence length="530" mass="59485">MKLGRRSFIGTGAALLAGCALAKKERKPNVVFFIADDMLPKHFNCLPQGKGKNLTPNIDRLANEGTVMTEQHVCSPICTPSRYNVLTGTYASRANNDFFTGRTKNEGQSVVEFNTHILSSDTTLPRLMQKAGYNTGMAGKNHVVEVESRKRFKDFDASAKDPENVSKLKANHDHVCQAIREIGFDYADHVYDNNPDFLGLHEVAVQNMDWITEAGVEFVGQPRENPFFLYFATTVPHGPTQEERSWNANPLISAVGYLDKAPNVQPARDTIPKRLKKAGLPVNDDTANMLWLDDAVGALLDKIEETGQLDNTVFFFFSDHGQSSKGTVYQGGVHDPSIVWKKGGFPVGSECDAFVSIVDFAPTILDISGYNYSKVKFDGESFLPYLNGKPQKPGRVLYFELGYARGIRKGNWKYMAIRYPEDLENMSMDERKRVLDEWNAERVRKHLRTVTDDPSAPFSHLTPIPGGGDAERKSTGSYPGYFDRDQLYDLSKDPREQKNLAKDPEYKQKLEEMQREMKKILGGLPGDFEL</sequence>
<evidence type="ECO:0000313" key="7">
    <source>
        <dbReference type="EMBL" id="VGO19257.1"/>
    </source>
</evidence>
<proteinExistence type="inferred from homology"/>
<dbReference type="PANTHER" id="PTHR42693:SF33">
    <property type="entry name" value="ARYLSULFATASE"/>
    <property type="match status" value="1"/>
</dbReference>
<dbReference type="InterPro" id="IPR050738">
    <property type="entry name" value="Sulfatase"/>
</dbReference>
<dbReference type="Proteomes" id="UP000346198">
    <property type="component" value="Unassembled WGS sequence"/>
</dbReference>
<comment type="similarity">
    <text evidence="1">Belongs to the sulfatase family.</text>
</comment>
<keyword evidence="4" id="KW-0106">Calcium</keyword>
<dbReference type="RefSeq" id="WP_136060672.1">
    <property type="nucleotide sequence ID" value="NZ_CAAHFH010000001.1"/>
</dbReference>
<dbReference type="Pfam" id="PF00884">
    <property type="entry name" value="Sulfatase"/>
    <property type="match status" value="1"/>
</dbReference>
<gene>
    <name evidence="7" type="primary">atsA_127</name>
    <name evidence="7" type="ORF">SCARR_01314</name>
</gene>
<dbReference type="EMBL" id="CAAHFH010000001">
    <property type="protein sequence ID" value="VGO19257.1"/>
    <property type="molecule type" value="Genomic_DNA"/>
</dbReference>
<evidence type="ECO:0000259" key="6">
    <source>
        <dbReference type="Pfam" id="PF00884"/>
    </source>
</evidence>
<keyword evidence="3" id="KW-0378">Hydrolase</keyword>
<dbReference type="PANTHER" id="PTHR42693">
    <property type="entry name" value="ARYLSULFATASE FAMILY MEMBER"/>
    <property type="match status" value="1"/>
</dbReference>